<evidence type="ECO:0000313" key="1">
    <source>
        <dbReference type="EMBL" id="PWR72729.1"/>
    </source>
</evidence>
<gene>
    <name evidence="1" type="ORF">DK846_07195</name>
</gene>
<name>A0A2V2MZ33_9EURY</name>
<dbReference type="EMBL" id="QGMY01000006">
    <property type="protein sequence ID" value="PWR72729.1"/>
    <property type="molecule type" value="Genomic_DNA"/>
</dbReference>
<keyword evidence="2" id="KW-1185">Reference proteome</keyword>
<dbReference type="RefSeq" id="WP_109968240.1">
    <property type="nucleotide sequence ID" value="NZ_QGMY01000006.1"/>
</dbReference>
<evidence type="ECO:0000313" key="2">
    <source>
        <dbReference type="Proteomes" id="UP000245657"/>
    </source>
</evidence>
<accession>A0A2V2MZ33</accession>
<dbReference type="AlphaFoldDB" id="A0A2V2MZ33"/>
<reference evidence="1 2" key="1">
    <citation type="submission" date="2018-05" db="EMBL/GenBank/DDBJ databases">
        <title>Draft genome of Methanospirillum lacunae Ki8-1.</title>
        <authorList>
            <person name="Dueholm M.S."/>
            <person name="Nielsen P.H."/>
            <person name="Bakmann L.F."/>
            <person name="Otzen D.E."/>
        </authorList>
    </citation>
    <scope>NUCLEOTIDE SEQUENCE [LARGE SCALE GENOMIC DNA]</scope>
    <source>
        <strain evidence="1 2">Ki8-1</strain>
    </source>
</reference>
<comment type="caution">
    <text evidence="1">The sequence shown here is derived from an EMBL/GenBank/DDBJ whole genome shotgun (WGS) entry which is preliminary data.</text>
</comment>
<dbReference type="OrthoDB" id="384453at2157"/>
<sequence>MRRVILLLILAGSLFTSVQADIAVAGIKQQTNQYVINNTEFYPEYQFLTSSEIWNYEYPSLVVNGTFGGGYKLDGFILHAIKRTDLDPTILADLSSPEREKKNLSAYFESTPLATSDLLLPVTTSLNENLSVSNLTVLLNIEGINKKTLNVSKIKTIYQYENGTISEEIEQTKPEKIDSASLNDINQMFSPDILLEKI</sequence>
<proteinExistence type="predicted"/>
<organism evidence="1 2">
    <name type="scientific">Methanospirillum lacunae</name>
    <dbReference type="NCBI Taxonomy" id="668570"/>
    <lineage>
        <taxon>Archaea</taxon>
        <taxon>Methanobacteriati</taxon>
        <taxon>Methanobacteriota</taxon>
        <taxon>Stenosarchaea group</taxon>
        <taxon>Methanomicrobia</taxon>
        <taxon>Methanomicrobiales</taxon>
        <taxon>Methanospirillaceae</taxon>
        <taxon>Methanospirillum</taxon>
    </lineage>
</organism>
<dbReference type="Proteomes" id="UP000245657">
    <property type="component" value="Unassembled WGS sequence"/>
</dbReference>
<protein>
    <submittedName>
        <fullName evidence="1">Uncharacterized protein</fullName>
    </submittedName>
</protein>